<feature type="region of interest" description="Disordered" evidence="1">
    <location>
        <begin position="227"/>
        <end position="267"/>
    </location>
</feature>
<accession>A0AAV5UNH0</accession>
<feature type="compositionally biased region" description="Low complexity" evidence="1">
    <location>
        <begin position="235"/>
        <end position="259"/>
    </location>
</feature>
<name>A0AAV5UNH0_9BILA</name>
<dbReference type="Proteomes" id="UP001432027">
    <property type="component" value="Unassembled WGS sequence"/>
</dbReference>
<evidence type="ECO:0000259" key="2">
    <source>
        <dbReference type="SMART" id="SM00181"/>
    </source>
</evidence>
<dbReference type="AlphaFoldDB" id="A0AAV5UNH0"/>
<reference evidence="3" key="1">
    <citation type="submission" date="2023-10" db="EMBL/GenBank/DDBJ databases">
        <title>Genome assembly of Pristionchus species.</title>
        <authorList>
            <person name="Yoshida K."/>
            <person name="Sommer R.J."/>
        </authorList>
    </citation>
    <scope>NUCLEOTIDE SEQUENCE</scope>
    <source>
        <strain evidence="3">RS0144</strain>
    </source>
</reference>
<dbReference type="InterPro" id="IPR000742">
    <property type="entry name" value="EGF"/>
</dbReference>
<dbReference type="SMART" id="SM00181">
    <property type="entry name" value="EGF"/>
    <property type="match status" value="2"/>
</dbReference>
<dbReference type="InterPro" id="IPR006149">
    <property type="entry name" value="EB_dom"/>
</dbReference>
<dbReference type="EMBL" id="BTSX01000006">
    <property type="protein sequence ID" value="GMT07703.1"/>
    <property type="molecule type" value="Genomic_DNA"/>
</dbReference>
<sequence>RSRSVSPIPCSSQTSCMEHASCVAGRCRCQSPYTYYASQCIAGQPEVAGPLPDIPSNPMIVPAAVPSNSYTQPLPSIYAVPRAPPLSPPLPTYQPAIVPAPAVPIFSDAPVPPPLPHPQPPLRVSMNGQTYIMESLVQYPPPAPPAPPIVAPPLLHPVMGPPPCIPAPAYPCFFPPPVVLPPIIPPPPTTTTRPLRDETITPTTATSTITTTEVGWILREPCFRDSNKDTELVQEPTTTEEITTTSEEPTTTTTEEPTTTEPPPITTSVDSILITTTSTMPPITTAVLPTVITTSTTTFRPARDEPCISYPLEQCVIPGTLCVGGSRCMQGMCLCRMNEEVIDGECCAIPQPPVIPAPPPPTVYQLQPQGCQSQSCCQPGFLFHNQQCSPPPQKIRAINIVVGNRCSNTVQCDRGAYCLSGMCQCSTGYHQLNGRCISLRQLL</sequence>
<comment type="caution">
    <text evidence="3">The sequence shown here is derived from an EMBL/GenBank/DDBJ whole genome shotgun (WGS) entry which is preliminary data.</text>
</comment>
<dbReference type="Pfam" id="PF01683">
    <property type="entry name" value="EB"/>
    <property type="match status" value="1"/>
</dbReference>
<feature type="domain" description="EGF-like" evidence="2">
    <location>
        <begin position="9"/>
        <end position="41"/>
    </location>
</feature>
<protein>
    <recommendedName>
        <fullName evidence="2">EGF-like domain-containing protein</fullName>
    </recommendedName>
</protein>
<feature type="non-terminal residue" evidence="3">
    <location>
        <position position="1"/>
    </location>
</feature>
<proteinExistence type="predicted"/>
<evidence type="ECO:0000256" key="1">
    <source>
        <dbReference type="SAM" id="MobiDB-lite"/>
    </source>
</evidence>
<dbReference type="PRINTS" id="PR01217">
    <property type="entry name" value="PRICHEXTENSN"/>
</dbReference>
<feature type="domain" description="EGF-like" evidence="2">
    <location>
        <begin position="405"/>
        <end position="437"/>
    </location>
</feature>
<dbReference type="PANTHER" id="PTHR39069:SF8">
    <property type="entry name" value="FI17111P1"/>
    <property type="match status" value="1"/>
</dbReference>
<keyword evidence="4" id="KW-1185">Reference proteome</keyword>
<evidence type="ECO:0000313" key="3">
    <source>
        <dbReference type="EMBL" id="GMT07703.1"/>
    </source>
</evidence>
<dbReference type="PANTHER" id="PTHR39069">
    <property type="entry name" value="ECDYSONE-INDUCIBLE GENE E1, ISOFORM A"/>
    <property type="match status" value="1"/>
</dbReference>
<evidence type="ECO:0000313" key="4">
    <source>
        <dbReference type="Proteomes" id="UP001432027"/>
    </source>
</evidence>
<gene>
    <name evidence="3" type="ORF">PENTCL1PPCAC_29877</name>
</gene>
<organism evidence="3 4">
    <name type="scientific">Pristionchus entomophagus</name>
    <dbReference type="NCBI Taxonomy" id="358040"/>
    <lineage>
        <taxon>Eukaryota</taxon>
        <taxon>Metazoa</taxon>
        <taxon>Ecdysozoa</taxon>
        <taxon>Nematoda</taxon>
        <taxon>Chromadorea</taxon>
        <taxon>Rhabditida</taxon>
        <taxon>Rhabditina</taxon>
        <taxon>Diplogasteromorpha</taxon>
        <taxon>Diplogasteroidea</taxon>
        <taxon>Neodiplogasteridae</taxon>
        <taxon>Pristionchus</taxon>
    </lineage>
</organism>